<name>A0ABR1CC64_NECAM</name>
<dbReference type="EMBL" id="JAVFWL010000002">
    <property type="protein sequence ID" value="KAK6735312.1"/>
    <property type="molecule type" value="Genomic_DNA"/>
</dbReference>
<comment type="caution">
    <text evidence="2">The sequence shown here is derived from an EMBL/GenBank/DDBJ whole genome shotgun (WGS) entry which is preliminary data.</text>
</comment>
<dbReference type="Proteomes" id="UP001303046">
    <property type="component" value="Unassembled WGS sequence"/>
</dbReference>
<protein>
    <recommendedName>
        <fullName evidence="1">Inhibitor of growth protein N-terminal histone-binding domain-containing protein</fullName>
    </recommendedName>
</protein>
<evidence type="ECO:0000313" key="2">
    <source>
        <dbReference type="EMBL" id="KAK6735312.1"/>
    </source>
</evidence>
<gene>
    <name evidence="2" type="primary">Necator_chrII.g6277</name>
    <name evidence="2" type="ORF">RB195_018484</name>
</gene>
<keyword evidence="3" id="KW-1185">Reference proteome</keyword>
<sequence length="98" mass="11975">MLFLDDFLEMLDELPTELRERCTEMRHLDMQVEAGLAQNRQALIEFFDRGNQLTEEQKQHRYQELQKRRHAMMFMSLALTRQKRIAHEKFAQKVLFYL</sequence>
<reference evidence="2 3" key="1">
    <citation type="submission" date="2023-08" db="EMBL/GenBank/DDBJ databases">
        <title>A Necator americanus chromosomal reference genome.</title>
        <authorList>
            <person name="Ilik V."/>
            <person name="Petrzelkova K.J."/>
            <person name="Pardy F."/>
            <person name="Fuh T."/>
            <person name="Niatou-Singa F.S."/>
            <person name="Gouil Q."/>
            <person name="Baker L."/>
            <person name="Ritchie M.E."/>
            <person name="Jex A.R."/>
            <person name="Gazzola D."/>
            <person name="Li H."/>
            <person name="Toshio Fujiwara R."/>
            <person name="Zhan B."/>
            <person name="Aroian R.V."/>
            <person name="Pafco B."/>
            <person name="Schwarz E.M."/>
        </authorList>
    </citation>
    <scope>NUCLEOTIDE SEQUENCE [LARGE SCALE GENOMIC DNA]</scope>
    <source>
        <strain evidence="2 3">Aroian</strain>
        <tissue evidence="2">Whole animal</tissue>
    </source>
</reference>
<dbReference type="InterPro" id="IPR024610">
    <property type="entry name" value="ING_N_histone-binding"/>
</dbReference>
<accession>A0ABR1CC64</accession>
<dbReference type="Gene3D" id="6.10.140.1740">
    <property type="match status" value="1"/>
</dbReference>
<evidence type="ECO:0000313" key="3">
    <source>
        <dbReference type="Proteomes" id="UP001303046"/>
    </source>
</evidence>
<dbReference type="Pfam" id="PF12998">
    <property type="entry name" value="ING"/>
    <property type="match status" value="1"/>
</dbReference>
<organism evidence="2 3">
    <name type="scientific">Necator americanus</name>
    <name type="common">Human hookworm</name>
    <dbReference type="NCBI Taxonomy" id="51031"/>
    <lineage>
        <taxon>Eukaryota</taxon>
        <taxon>Metazoa</taxon>
        <taxon>Ecdysozoa</taxon>
        <taxon>Nematoda</taxon>
        <taxon>Chromadorea</taxon>
        <taxon>Rhabditida</taxon>
        <taxon>Rhabditina</taxon>
        <taxon>Rhabditomorpha</taxon>
        <taxon>Strongyloidea</taxon>
        <taxon>Ancylostomatidae</taxon>
        <taxon>Bunostominae</taxon>
        <taxon>Necator</taxon>
    </lineage>
</organism>
<evidence type="ECO:0000259" key="1">
    <source>
        <dbReference type="Pfam" id="PF12998"/>
    </source>
</evidence>
<proteinExistence type="predicted"/>
<feature type="domain" description="Inhibitor of growth protein N-terminal histone-binding" evidence="1">
    <location>
        <begin position="3"/>
        <end position="70"/>
    </location>
</feature>